<dbReference type="Pfam" id="PF09756">
    <property type="entry name" value="DDRGK"/>
    <property type="match status" value="1"/>
</dbReference>
<dbReference type="AlphaFoldDB" id="A0A1Z5KJF7"/>
<organism evidence="3 4">
    <name type="scientific">Fistulifera solaris</name>
    <name type="common">Oleaginous diatom</name>
    <dbReference type="NCBI Taxonomy" id="1519565"/>
    <lineage>
        <taxon>Eukaryota</taxon>
        <taxon>Sar</taxon>
        <taxon>Stramenopiles</taxon>
        <taxon>Ochrophyta</taxon>
        <taxon>Bacillariophyta</taxon>
        <taxon>Bacillariophyceae</taxon>
        <taxon>Bacillariophycidae</taxon>
        <taxon>Naviculales</taxon>
        <taxon>Naviculaceae</taxon>
        <taxon>Fistulifera</taxon>
    </lineage>
</organism>
<reference evidence="3 4" key="1">
    <citation type="journal article" date="2015" name="Plant Cell">
        <title>Oil accumulation by the oleaginous diatom Fistulifera solaris as revealed by the genome and transcriptome.</title>
        <authorList>
            <person name="Tanaka T."/>
            <person name="Maeda Y."/>
            <person name="Veluchamy A."/>
            <person name="Tanaka M."/>
            <person name="Abida H."/>
            <person name="Marechal E."/>
            <person name="Bowler C."/>
            <person name="Muto M."/>
            <person name="Sunaga Y."/>
            <person name="Tanaka M."/>
            <person name="Yoshino T."/>
            <person name="Taniguchi T."/>
            <person name="Fukuda Y."/>
            <person name="Nemoto M."/>
            <person name="Matsumoto M."/>
            <person name="Wong P.S."/>
            <person name="Aburatani S."/>
            <person name="Fujibuchi W."/>
        </authorList>
    </citation>
    <scope>NUCLEOTIDE SEQUENCE [LARGE SCALE GENOMIC DNA]</scope>
    <source>
        <strain evidence="3 4">JPCC DA0580</strain>
    </source>
</reference>
<dbReference type="OrthoDB" id="47639at2759"/>
<keyword evidence="2" id="KW-0472">Membrane</keyword>
<dbReference type="Proteomes" id="UP000198406">
    <property type="component" value="Unassembled WGS sequence"/>
</dbReference>
<keyword evidence="2" id="KW-0812">Transmembrane</keyword>
<dbReference type="EMBL" id="BDSP01000245">
    <property type="protein sequence ID" value="GAX26430.1"/>
    <property type="molecule type" value="Genomic_DNA"/>
</dbReference>
<feature type="compositionally biased region" description="Basic and acidic residues" evidence="1">
    <location>
        <begin position="95"/>
        <end position="104"/>
    </location>
</feature>
<evidence type="ECO:0000256" key="2">
    <source>
        <dbReference type="SAM" id="Phobius"/>
    </source>
</evidence>
<accession>A0A1Z5KJF7</accession>
<keyword evidence="4" id="KW-1185">Reference proteome</keyword>
<evidence type="ECO:0000256" key="1">
    <source>
        <dbReference type="SAM" id="MobiDB-lite"/>
    </source>
</evidence>
<sequence length="279" mass="31934">MTATAEGVQVGVGFSHHTLLTASVVGFLGVAAVVYVLIVSRVKPHLDDDDDDDAPYEAKLARANVAHLTRAQRRARAHFLMKQQRKAAVVTNNDNNDRAEEHNNNPEPTILSRKERQRAAKAAEREERQRYQEERQQQHEQSQKEAALERERRQAAAAELQERQLAERMLQEQKEKEVKEIFISCPDKTWRVEDWWRSVQTQRRIDLVALGAEFQTSSYAVHQRIQQLLVERRVTGILESKQFIVLSEDELQSIADQIRGKGAVTLRDIVELCSPIIAS</sequence>
<name>A0A1Z5KJF7_FISSO</name>
<evidence type="ECO:0000313" key="4">
    <source>
        <dbReference type="Proteomes" id="UP000198406"/>
    </source>
</evidence>
<feature type="transmembrane region" description="Helical" evidence="2">
    <location>
        <begin position="20"/>
        <end position="38"/>
    </location>
</feature>
<keyword evidence="2" id="KW-1133">Transmembrane helix</keyword>
<protein>
    <recommendedName>
        <fullName evidence="5">DDRGK domain-containing protein 1</fullName>
    </recommendedName>
</protein>
<comment type="caution">
    <text evidence="3">The sequence shown here is derived from an EMBL/GenBank/DDBJ whole genome shotgun (WGS) entry which is preliminary data.</text>
</comment>
<evidence type="ECO:0008006" key="5">
    <source>
        <dbReference type="Google" id="ProtNLM"/>
    </source>
</evidence>
<dbReference type="SMART" id="SM01128">
    <property type="entry name" value="DDRGK"/>
    <property type="match status" value="1"/>
</dbReference>
<evidence type="ECO:0000313" key="3">
    <source>
        <dbReference type="EMBL" id="GAX26430.1"/>
    </source>
</evidence>
<gene>
    <name evidence="3" type="ORF">FisN_37Hh020</name>
</gene>
<feature type="compositionally biased region" description="Basic and acidic residues" evidence="1">
    <location>
        <begin position="112"/>
        <end position="155"/>
    </location>
</feature>
<dbReference type="InParanoid" id="A0A1Z5KJF7"/>
<dbReference type="InterPro" id="IPR019153">
    <property type="entry name" value="DDRGK_dom-contain"/>
</dbReference>
<proteinExistence type="predicted"/>
<feature type="region of interest" description="Disordered" evidence="1">
    <location>
        <begin position="81"/>
        <end position="155"/>
    </location>
</feature>